<proteinExistence type="predicted"/>
<reference evidence="2" key="1">
    <citation type="submission" date="2017-01" db="EMBL/GenBank/DDBJ databases">
        <authorList>
            <person name="Wang Y."/>
            <person name="White M."/>
            <person name="Kvist S."/>
            <person name="Moncalvo J.-M."/>
        </authorList>
    </citation>
    <scope>NUCLEOTIDE SEQUENCE [LARGE SCALE GENOMIC DNA]</scope>
    <source>
        <strain evidence="2">ID-206-W2</strain>
    </source>
</reference>
<comment type="caution">
    <text evidence="1">The sequence shown here is derived from an EMBL/GenBank/DDBJ whole genome shotgun (WGS) entry which is preliminary data.</text>
</comment>
<name>A0A1R1Y1S7_9FUNG</name>
<dbReference type="AlphaFoldDB" id="A0A1R1Y1S7"/>
<organism evidence="1 2">
    <name type="scientific">Smittium culicis</name>
    <dbReference type="NCBI Taxonomy" id="133412"/>
    <lineage>
        <taxon>Eukaryota</taxon>
        <taxon>Fungi</taxon>
        <taxon>Fungi incertae sedis</taxon>
        <taxon>Zoopagomycota</taxon>
        <taxon>Kickxellomycotina</taxon>
        <taxon>Harpellomycetes</taxon>
        <taxon>Harpellales</taxon>
        <taxon>Legeriomycetaceae</taxon>
        <taxon>Smittium</taxon>
    </lineage>
</organism>
<evidence type="ECO:0000313" key="1">
    <source>
        <dbReference type="EMBL" id="OMJ20754.1"/>
    </source>
</evidence>
<gene>
    <name evidence="1" type="ORF">AYI69_g6091</name>
</gene>
<dbReference type="EMBL" id="LSSM01002672">
    <property type="protein sequence ID" value="OMJ20754.1"/>
    <property type="molecule type" value="Genomic_DNA"/>
</dbReference>
<dbReference type="Proteomes" id="UP000187429">
    <property type="component" value="Unassembled WGS sequence"/>
</dbReference>
<sequence>MIFKGASKYTPEFAYEDVRDKICNSNECQLKLINKLITEHKNTNNMAWRTLLKKMIDTHNSICRGNIGKFEINNNTGKNKEWVIA</sequence>
<keyword evidence="2" id="KW-1185">Reference proteome</keyword>
<evidence type="ECO:0000313" key="2">
    <source>
        <dbReference type="Proteomes" id="UP000187429"/>
    </source>
</evidence>
<accession>A0A1R1Y1S7</accession>
<protein>
    <submittedName>
        <fullName evidence="1">Uncharacterized protein</fullName>
    </submittedName>
</protein>